<feature type="domain" description="Trehalase-like N-terminal" evidence="2">
    <location>
        <begin position="21"/>
        <end position="106"/>
    </location>
</feature>
<dbReference type="GO" id="GO:0015927">
    <property type="term" value="F:trehalase activity"/>
    <property type="evidence" value="ECO:0007669"/>
    <property type="project" value="TreeGrafter"/>
</dbReference>
<evidence type="ECO:0000313" key="4">
    <source>
        <dbReference type="Proteomes" id="UP000619293"/>
    </source>
</evidence>
<protein>
    <submittedName>
        <fullName evidence="3">Trehalase</fullName>
    </submittedName>
</protein>
<dbReference type="InterPro" id="IPR011613">
    <property type="entry name" value="GH15-like"/>
</dbReference>
<comment type="caution">
    <text evidence="3">The sequence shown here is derived from an EMBL/GenBank/DDBJ whole genome shotgun (WGS) entry which is preliminary data.</text>
</comment>
<accession>A0A8J3NQF4</accession>
<dbReference type="Proteomes" id="UP000619293">
    <property type="component" value="Unassembled WGS sequence"/>
</dbReference>
<dbReference type="SUPFAM" id="SSF48208">
    <property type="entry name" value="Six-hairpin glycosidases"/>
    <property type="match status" value="1"/>
</dbReference>
<evidence type="ECO:0000259" key="2">
    <source>
        <dbReference type="Pfam" id="PF19291"/>
    </source>
</evidence>
<dbReference type="InterPro" id="IPR012341">
    <property type="entry name" value="6hp_glycosidase-like_sf"/>
</dbReference>
<gene>
    <name evidence="3" type="ORF">Cch02nite_22840</name>
</gene>
<reference evidence="3 4" key="1">
    <citation type="submission" date="2021-01" db="EMBL/GenBank/DDBJ databases">
        <title>Whole genome shotgun sequence of Catellatospora chokoriensis NBRC 107358.</title>
        <authorList>
            <person name="Komaki H."/>
            <person name="Tamura T."/>
        </authorList>
    </citation>
    <scope>NUCLEOTIDE SEQUENCE [LARGE SCALE GENOMIC DNA]</scope>
    <source>
        <strain evidence="3 4">NBRC 107358</strain>
    </source>
</reference>
<keyword evidence="4" id="KW-1185">Reference proteome</keyword>
<dbReference type="Gene3D" id="1.50.10.10">
    <property type="match status" value="1"/>
</dbReference>
<name>A0A8J3NQF4_9ACTN</name>
<dbReference type="Pfam" id="PF00723">
    <property type="entry name" value="Glyco_hydro_15"/>
    <property type="match status" value="1"/>
</dbReference>
<evidence type="ECO:0000259" key="1">
    <source>
        <dbReference type="Pfam" id="PF00723"/>
    </source>
</evidence>
<dbReference type="PANTHER" id="PTHR31616">
    <property type="entry name" value="TREHALASE"/>
    <property type="match status" value="1"/>
</dbReference>
<dbReference type="PANTHER" id="PTHR31616:SF10">
    <property type="entry name" value="TREHALASE"/>
    <property type="match status" value="1"/>
</dbReference>
<dbReference type="AlphaFoldDB" id="A0A8J3NQF4"/>
<dbReference type="InterPro" id="IPR008928">
    <property type="entry name" value="6-hairpin_glycosidase_sf"/>
</dbReference>
<sequence length="630" mass="69355">MTAIDARITAEATATVPSPFPPIAQYAFLSDCHTGALIAPDGSVDWLCVPAFDSPSVFGSLLDREGGMFRFGPYSIAHPTARVYRPGTNVLETTWRTTSGWLLVTDALIIGPREGACVVTPHTRPPADNDAAHLLVRTAVCLNGQVELELVCEPVFDYGRTPAAWALAADDPCVAATVNGEPNLRLGSDLPLGIEGTRIRGRHVLQAGERAYCVLSWADPSTTPPGSDQAHAMIEATTGYWRTWLAGARIPDHRWRDPLQRSALVIKGLTYMPTGATVAALTTSLPETPGGERNWDYRYTWMRDTTFTLKALHWLNLEWEAEEFMQFVADVEPTEDGSLQIMYGIDGRRDLPESTRDDLSGYEGAHPVRVGNAAFDQRQNDVYGAVLASILLHTRHSRRLPRRLWPIVVSQAECATNVWQQPDQGIWEARGEPQHYVSSKLMCWVALDRAATLAGIRGDSTRAAAWRDTAEQIRADILAHGVSERGVLRQHYGTDSLDASTLLAVLFGFLPPDDERLRNTVEAIADDLTEHGYVLRYRTDQTDDGMSGKEGTFLICSFWLVSALAAVGQLDRARDMMERLLTIASPLGLYAEEFDAEAGRHLGNFPQAFSHLALIEAAGRIILAEILEEL</sequence>
<dbReference type="RefSeq" id="WP_191838238.1">
    <property type="nucleotide sequence ID" value="NZ_BAAALB010000003.1"/>
</dbReference>
<dbReference type="EMBL" id="BONG01000011">
    <property type="protein sequence ID" value="GIF88840.1"/>
    <property type="molecule type" value="Genomic_DNA"/>
</dbReference>
<dbReference type="GO" id="GO:0005993">
    <property type="term" value="P:trehalose catabolic process"/>
    <property type="evidence" value="ECO:0007669"/>
    <property type="project" value="TreeGrafter"/>
</dbReference>
<dbReference type="Pfam" id="PF19291">
    <property type="entry name" value="TREH_N"/>
    <property type="match status" value="1"/>
</dbReference>
<feature type="domain" description="GH15-like" evidence="1">
    <location>
        <begin position="257"/>
        <end position="618"/>
    </location>
</feature>
<proteinExistence type="predicted"/>
<evidence type="ECO:0000313" key="3">
    <source>
        <dbReference type="EMBL" id="GIF88840.1"/>
    </source>
</evidence>
<organism evidence="3 4">
    <name type="scientific">Catellatospora chokoriensis</name>
    <dbReference type="NCBI Taxonomy" id="310353"/>
    <lineage>
        <taxon>Bacteria</taxon>
        <taxon>Bacillati</taxon>
        <taxon>Actinomycetota</taxon>
        <taxon>Actinomycetes</taxon>
        <taxon>Micromonosporales</taxon>
        <taxon>Micromonosporaceae</taxon>
        <taxon>Catellatospora</taxon>
    </lineage>
</organism>
<dbReference type="InterPro" id="IPR045582">
    <property type="entry name" value="Trehalase-like_N"/>
</dbReference>